<proteinExistence type="predicted"/>
<dbReference type="AlphaFoldDB" id="A0A8J4EAD4"/>
<dbReference type="PANTHER" id="PTHR10579:SF43">
    <property type="entry name" value="ZINC FINGER (C3HC4-TYPE RING FINGER) FAMILY PROTEIN"/>
    <property type="match status" value="1"/>
</dbReference>
<feature type="domain" description="VWFA" evidence="2">
    <location>
        <begin position="364"/>
        <end position="545"/>
    </location>
</feature>
<evidence type="ECO:0000256" key="1">
    <source>
        <dbReference type="SAM" id="SignalP"/>
    </source>
</evidence>
<dbReference type="Pfam" id="PF13519">
    <property type="entry name" value="VWA_2"/>
    <property type="match status" value="1"/>
</dbReference>
<dbReference type="PROSITE" id="PS50234">
    <property type="entry name" value="VWFA"/>
    <property type="match status" value="1"/>
</dbReference>
<dbReference type="SUPFAM" id="SSF53300">
    <property type="entry name" value="vWA-like"/>
    <property type="match status" value="1"/>
</dbReference>
<dbReference type="InterPro" id="IPR002035">
    <property type="entry name" value="VWF_A"/>
</dbReference>
<comment type="caution">
    <text evidence="3">The sequence shown here is derived from an EMBL/GenBank/DDBJ whole genome shotgun (WGS) entry which is preliminary data.</text>
</comment>
<gene>
    <name evidence="3" type="ORF">Vau01_121780</name>
</gene>
<name>A0A8J4EAD4_9ACTN</name>
<dbReference type="InterPro" id="IPR036465">
    <property type="entry name" value="vWFA_dom_sf"/>
</dbReference>
<organism evidence="3 4">
    <name type="scientific">Virgisporangium aurantiacum</name>
    <dbReference type="NCBI Taxonomy" id="175570"/>
    <lineage>
        <taxon>Bacteria</taxon>
        <taxon>Bacillati</taxon>
        <taxon>Actinomycetota</taxon>
        <taxon>Actinomycetes</taxon>
        <taxon>Micromonosporales</taxon>
        <taxon>Micromonosporaceae</taxon>
        <taxon>Virgisporangium</taxon>
    </lineage>
</organism>
<evidence type="ECO:0000313" key="3">
    <source>
        <dbReference type="EMBL" id="GIJ64662.1"/>
    </source>
</evidence>
<reference evidence="3" key="1">
    <citation type="submission" date="2021-01" db="EMBL/GenBank/DDBJ databases">
        <title>Whole genome shotgun sequence of Virgisporangium aurantiacum NBRC 16421.</title>
        <authorList>
            <person name="Komaki H."/>
            <person name="Tamura T."/>
        </authorList>
    </citation>
    <scope>NUCLEOTIDE SEQUENCE</scope>
    <source>
        <strain evidence="3">NBRC 16421</strain>
    </source>
</reference>
<dbReference type="Gene3D" id="3.40.50.410">
    <property type="entry name" value="von Willebrand factor, type A domain"/>
    <property type="match status" value="1"/>
</dbReference>
<protein>
    <submittedName>
        <fullName evidence="3">VWA domain-containing protein</fullName>
    </submittedName>
</protein>
<sequence>MIPAPRRASALAASHAIAMLAVATLLVACDAGQRARPDPTASTTLAAGSPVTLRVLAGSELADMRPILDEAARATAVTVKMDFAGSIEGAETVASGKADGVYDAVWFSSNRYLDTIPAAKQRLAGADRIMTSPVVLGLRTATAQRLGWAGTPVSWAQIASAAAAGTFTFAMTDPTTSNSGFSALVAVATALDDTGRALDAAAVSRVSGPLTGFFRAQQLTAGSSAGLTDAFVRRMTGADLGPAVDGLINYEGSLVELNRSGRLPESLTLIYPRDGVVSGDYPLTQLASASTAARDAQRRLADYLRSESAQRRIGQLTTRRPAVAGLQHPADLGELPVELPFPEDPSSVKTLLTAYLDKLRRPSRTVYVLDVSGSMRGPRLDNLKSALNSLTGTNSAPPTDHCRFRSREEVLLLPFSDRPAPLRTFTLDPVDPQPSHDLLRTAIADLRASGATAVYDSLVAAYTVLDEAVDKDRFVSIVLMTDGESNRGRDLAAFKSYLQSRGSRQPVAVFPILFGEADEAQMRDVAAASGGAMWDARAGNLTTVFCQIRGYQ</sequence>
<dbReference type="Proteomes" id="UP000612585">
    <property type="component" value="Unassembled WGS sequence"/>
</dbReference>
<accession>A0A8J4EAD4</accession>
<feature type="chain" id="PRO_5039329459" evidence="1">
    <location>
        <begin position="24"/>
        <end position="552"/>
    </location>
</feature>
<feature type="signal peptide" evidence="1">
    <location>
        <begin position="1"/>
        <end position="23"/>
    </location>
</feature>
<dbReference type="RefSeq" id="WP_204013833.1">
    <property type="nucleotide sequence ID" value="NZ_BOPG01000125.1"/>
</dbReference>
<dbReference type="PROSITE" id="PS51257">
    <property type="entry name" value="PROKAR_LIPOPROTEIN"/>
    <property type="match status" value="1"/>
</dbReference>
<dbReference type="SMART" id="SM00327">
    <property type="entry name" value="VWA"/>
    <property type="match status" value="1"/>
</dbReference>
<dbReference type="SUPFAM" id="SSF53850">
    <property type="entry name" value="Periplasmic binding protein-like II"/>
    <property type="match status" value="1"/>
</dbReference>
<keyword evidence="4" id="KW-1185">Reference proteome</keyword>
<dbReference type="InterPro" id="IPR051266">
    <property type="entry name" value="CLCR"/>
</dbReference>
<dbReference type="PANTHER" id="PTHR10579">
    <property type="entry name" value="CALCIUM-ACTIVATED CHLORIDE CHANNEL REGULATOR"/>
    <property type="match status" value="1"/>
</dbReference>
<keyword evidence="1" id="KW-0732">Signal</keyword>
<evidence type="ECO:0000313" key="4">
    <source>
        <dbReference type="Proteomes" id="UP000612585"/>
    </source>
</evidence>
<evidence type="ECO:0000259" key="2">
    <source>
        <dbReference type="PROSITE" id="PS50234"/>
    </source>
</evidence>
<dbReference type="EMBL" id="BOPG01000125">
    <property type="protein sequence ID" value="GIJ64662.1"/>
    <property type="molecule type" value="Genomic_DNA"/>
</dbReference>